<reference evidence="1" key="1">
    <citation type="submission" date="2021-01" db="EMBL/GenBank/DDBJ databases">
        <authorList>
            <person name="Corre E."/>
            <person name="Pelletier E."/>
            <person name="Niang G."/>
            <person name="Scheremetjew M."/>
            <person name="Finn R."/>
            <person name="Kale V."/>
            <person name="Holt S."/>
            <person name="Cochrane G."/>
            <person name="Meng A."/>
            <person name="Brown T."/>
            <person name="Cohen L."/>
        </authorList>
    </citation>
    <scope>NUCLEOTIDE SEQUENCE</scope>
    <source>
        <strain evidence="1">CCMP1594</strain>
    </source>
</reference>
<dbReference type="AlphaFoldDB" id="A0A7S4FVT5"/>
<proteinExistence type="predicted"/>
<accession>A0A7S4FVT5</accession>
<evidence type="ECO:0000313" key="1">
    <source>
        <dbReference type="EMBL" id="CAE0816832.1"/>
    </source>
</evidence>
<dbReference type="EMBL" id="HBJA01080040">
    <property type="protein sequence ID" value="CAE0816832.1"/>
    <property type="molecule type" value="Transcribed_RNA"/>
</dbReference>
<gene>
    <name evidence="1" type="ORF">EGYM00163_LOCUS27993</name>
</gene>
<protein>
    <submittedName>
        <fullName evidence="1">Uncharacterized protein</fullName>
    </submittedName>
</protein>
<name>A0A7S4FVT5_9EUGL</name>
<sequence>MFWGLVSPPELLKNVKCVAAQIRKTLSCQNALPPLENILEKQIALIQPSPNSNEPDHPQAGDSLLKCEHVCTPGSTNRQLIQPLCPPNPNKPPPFNRPPLPFWISPLFSQLVRSCAARVSP</sequence>
<organism evidence="1">
    <name type="scientific">Eutreptiella gymnastica</name>
    <dbReference type="NCBI Taxonomy" id="73025"/>
    <lineage>
        <taxon>Eukaryota</taxon>
        <taxon>Discoba</taxon>
        <taxon>Euglenozoa</taxon>
        <taxon>Euglenida</taxon>
        <taxon>Spirocuta</taxon>
        <taxon>Euglenophyceae</taxon>
        <taxon>Eutreptiales</taxon>
        <taxon>Eutreptiaceae</taxon>
        <taxon>Eutreptiella</taxon>
    </lineage>
</organism>